<dbReference type="AlphaFoldDB" id="A0A084SSE2"/>
<gene>
    <name evidence="2" type="ORF">Q664_22225</name>
</gene>
<feature type="compositionally biased region" description="Basic residues" evidence="1">
    <location>
        <begin position="102"/>
        <end position="112"/>
    </location>
</feature>
<comment type="caution">
    <text evidence="2">The sequence shown here is derived from an EMBL/GenBank/DDBJ whole genome shotgun (WGS) entry which is preliminary data.</text>
</comment>
<reference evidence="2 3" key="1">
    <citation type="submission" date="2014-07" db="EMBL/GenBank/DDBJ databases">
        <title>Draft Genome Sequence of Gephyronic Acid Producer, Cystobacter violaceus Strain Cb vi76.</title>
        <authorList>
            <person name="Stevens D.C."/>
            <person name="Young J."/>
            <person name="Carmichael R."/>
            <person name="Tan J."/>
            <person name="Taylor R.E."/>
        </authorList>
    </citation>
    <scope>NUCLEOTIDE SEQUENCE [LARGE SCALE GENOMIC DNA]</scope>
    <source>
        <strain evidence="2 3">Cb vi76</strain>
    </source>
</reference>
<dbReference type="Proteomes" id="UP000028547">
    <property type="component" value="Unassembled WGS sequence"/>
</dbReference>
<accession>A0A084SSE2</accession>
<sequence>MGEDGQGIKNMYTRIPLHMMKDASKGVDFVTTIDSDTATAIKPGLVDALILQAYDALKGGVIPPDWAPGSANIKKLRYSHLHFSANYDETWGTAPNKPRYSNGHRQRKVHDG</sequence>
<organism evidence="2 3">
    <name type="scientific">Archangium violaceum Cb vi76</name>
    <dbReference type="NCBI Taxonomy" id="1406225"/>
    <lineage>
        <taxon>Bacteria</taxon>
        <taxon>Pseudomonadati</taxon>
        <taxon>Myxococcota</taxon>
        <taxon>Myxococcia</taxon>
        <taxon>Myxococcales</taxon>
        <taxon>Cystobacterineae</taxon>
        <taxon>Archangiaceae</taxon>
        <taxon>Archangium</taxon>
    </lineage>
</organism>
<evidence type="ECO:0000313" key="2">
    <source>
        <dbReference type="EMBL" id="KFA91377.1"/>
    </source>
</evidence>
<feature type="region of interest" description="Disordered" evidence="1">
    <location>
        <begin position="90"/>
        <end position="112"/>
    </location>
</feature>
<evidence type="ECO:0000313" key="3">
    <source>
        <dbReference type="Proteomes" id="UP000028547"/>
    </source>
</evidence>
<proteinExistence type="predicted"/>
<dbReference type="EMBL" id="JPMI01000144">
    <property type="protein sequence ID" value="KFA91377.1"/>
    <property type="molecule type" value="Genomic_DNA"/>
</dbReference>
<protein>
    <submittedName>
        <fullName evidence="2">Uncharacterized protein</fullName>
    </submittedName>
</protein>
<name>A0A084SSE2_9BACT</name>
<evidence type="ECO:0000256" key="1">
    <source>
        <dbReference type="SAM" id="MobiDB-lite"/>
    </source>
</evidence>